<dbReference type="EMBL" id="RAPF01000001">
    <property type="protein sequence ID" value="RKF23175.1"/>
    <property type="molecule type" value="Genomic_DNA"/>
</dbReference>
<dbReference type="AlphaFoldDB" id="A0A420ER66"/>
<dbReference type="GO" id="GO:0003677">
    <property type="term" value="F:DNA binding"/>
    <property type="evidence" value="ECO:0007669"/>
    <property type="project" value="InterPro"/>
</dbReference>
<dbReference type="SUPFAM" id="SSF102400">
    <property type="entry name" value="DNA polymerase III chi subunit"/>
    <property type="match status" value="1"/>
</dbReference>
<organism evidence="1 2">
    <name type="scientific">Altericroceibacterium spongiae</name>
    <dbReference type="NCBI Taxonomy" id="2320269"/>
    <lineage>
        <taxon>Bacteria</taxon>
        <taxon>Pseudomonadati</taxon>
        <taxon>Pseudomonadota</taxon>
        <taxon>Alphaproteobacteria</taxon>
        <taxon>Sphingomonadales</taxon>
        <taxon>Erythrobacteraceae</taxon>
        <taxon>Altericroceibacterium</taxon>
    </lineage>
</organism>
<gene>
    <name evidence="1" type="ORF">D6851_01400</name>
</gene>
<accession>A0A420ER66</accession>
<dbReference type="GO" id="GO:0006260">
    <property type="term" value="P:DNA replication"/>
    <property type="evidence" value="ECO:0007669"/>
    <property type="project" value="InterPro"/>
</dbReference>
<evidence type="ECO:0000313" key="1">
    <source>
        <dbReference type="EMBL" id="RKF23175.1"/>
    </source>
</evidence>
<name>A0A420ER66_9SPHN</name>
<dbReference type="Proteomes" id="UP000284395">
    <property type="component" value="Unassembled WGS sequence"/>
</dbReference>
<dbReference type="OrthoDB" id="9795973at2"/>
<sequence length="145" mass="16978">MQVDFWQLSEDPVERVIPLIARRTRQAGEKLLVVSSMGEQLEKIDRSLWEMIPDAFLAHGYAHASHAARQPLLLSQECTAPNAAQFIAFADGQWREEALQFDRAFLLFGDEQLEHARDCWRMLGKRKELQRRFWKQENGKWREGP</sequence>
<keyword evidence="2" id="KW-1185">Reference proteome</keyword>
<dbReference type="PANTHER" id="PTHR38767:SF1">
    <property type="entry name" value="DNA POLYMERASE III SUBUNIT CHI"/>
    <property type="match status" value="1"/>
</dbReference>
<reference evidence="1 2" key="1">
    <citation type="submission" date="2018-09" db="EMBL/GenBank/DDBJ databases">
        <title>Altererythrobacter spongiae sp. nov., isolated from a marine sponge.</title>
        <authorList>
            <person name="Zhuang L."/>
            <person name="Luo L."/>
        </authorList>
    </citation>
    <scope>NUCLEOTIDE SEQUENCE [LARGE SCALE GENOMIC DNA]</scope>
    <source>
        <strain evidence="1 2">HN-Y73</strain>
    </source>
</reference>
<comment type="caution">
    <text evidence="1">The sequence shown here is derived from an EMBL/GenBank/DDBJ whole genome shotgun (WGS) entry which is preliminary data.</text>
</comment>
<protein>
    <submittedName>
        <fullName evidence="1">DNA polymerase III subunit chi</fullName>
    </submittedName>
</protein>
<evidence type="ECO:0000313" key="2">
    <source>
        <dbReference type="Proteomes" id="UP000284395"/>
    </source>
</evidence>
<dbReference type="InterPro" id="IPR036768">
    <property type="entry name" value="PolIII_chi_sf"/>
</dbReference>
<dbReference type="PANTHER" id="PTHR38767">
    <property type="entry name" value="DNA POLYMERASE III SUBUNIT CHI"/>
    <property type="match status" value="1"/>
</dbReference>
<dbReference type="InterPro" id="IPR007459">
    <property type="entry name" value="DNA_pol3_chi"/>
</dbReference>
<dbReference type="Gene3D" id="3.40.50.10110">
    <property type="entry name" value="DNA polymerase III subunit chi"/>
    <property type="match status" value="1"/>
</dbReference>
<dbReference type="GO" id="GO:0003887">
    <property type="term" value="F:DNA-directed DNA polymerase activity"/>
    <property type="evidence" value="ECO:0007669"/>
    <property type="project" value="InterPro"/>
</dbReference>
<dbReference type="RefSeq" id="WP_120323079.1">
    <property type="nucleotide sequence ID" value="NZ_RAPF01000001.1"/>
</dbReference>
<proteinExistence type="predicted"/>
<dbReference type="Pfam" id="PF04364">
    <property type="entry name" value="DNA_pol3_chi"/>
    <property type="match status" value="1"/>
</dbReference>
<dbReference type="GO" id="GO:0032298">
    <property type="term" value="P:positive regulation of DNA-templated DNA replication initiation"/>
    <property type="evidence" value="ECO:0007669"/>
    <property type="project" value="TreeGrafter"/>
</dbReference>